<dbReference type="PRINTS" id="PR00813">
    <property type="entry name" value="BCTERIALGSPG"/>
</dbReference>
<dbReference type="Gene3D" id="3.30.700.10">
    <property type="entry name" value="Glycoprotein, Type 4 Pilin"/>
    <property type="match status" value="1"/>
</dbReference>
<dbReference type="InterPro" id="IPR045584">
    <property type="entry name" value="Pilin-like"/>
</dbReference>
<proteinExistence type="predicted"/>
<keyword evidence="2" id="KW-0812">Transmembrane</keyword>
<keyword evidence="5" id="KW-1185">Reference proteome</keyword>
<dbReference type="GO" id="GO:0015627">
    <property type="term" value="C:type II protein secretion system complex"/>
    <property type="evidence" value="ECO:0007669"/>
    <property type="project" value="InterPro"/>
</dbReference>
<evidence type="ECO:0000313" key="5">
    <source>
        <dbReference type="Proteomes" id="UP000183954"/>
    </source>
</evidence>
<keyword evidence="2" id="KW-1133">Transmembrane helix</keyword>
<evidence type="ECO:0000256" key="1">
    <source>
        <dbReference type="ARBA" id="ARBA00022481"/>
    </source>
</evidence>
<dbReference type="SUPFAM" id="SSF54523">
    <property type="entry name" value="Pili subunits"/>
    <property type="match status" value="1"/>
</dbReference>
<sequence length="133" mass="15113">MSLELRSVNYPRRISLMRNNKSRLSGFTLWEVLVVLFLMGVLLTSFTPYYGSASKHVRLQMNRANIQRIEGAAQLYKIDVGTYPHSVTDLVYSQKGMSDWQGPYLNEIPSNPFNSEQSYQLDSSGRVNNSSAN</sequence>
<dbReference type="NCBIfam" id="TIGR02532">
    <property type="entry name" value="IV_pilin_GFxxxE"/>
    <property type="match status" value="1"/>
</dbReference>
<dbReference type="Pfam" id="PF08334">
    <property type="entry name" value="T2SSG"/>
    <property type="match status" value="1"/>
</dbReference>
<dbReference type="InterPro" id="IPR012902">
    <property type="entry name" value="N_methyl_site"/>
</dbReference>
<dbReference type="AlphaFoldDB" id="A0A1M5Z054"/>
<organism evidence="4 5">
    <name type="scientific">Desulfosporosinus lacus DSM 15449</name>
    <dbReference type="NCBI Taxonomy" id="1121420"/>
    <lineage>
        <taxon>Bacteria</taxon>
        <taxon>Bacillati</taxon>
        <taxon>Bacillota</taxon>
        <taxon>Clostridia</taxon>
        <taxon>Eubacteriales</taxon>
        <taxon>Desulfitobacteriaceae</taxon>
        <taxon>Desulfosporosinus</taxon>
    </lineage>
</organism>
<dbReference type="InterPro" id="IPR000983">
    <property type="entry name" value="Bac_GSPG_pilin"/>
</dbReference>
<evidence type="ECO:0000259" key="3">
    <source>
        <dbReference type="Pfam" id="PF08334"/>
    </source>
</evidence>
<keyword evidence="2" id="KW-0472">Membrane</keyword>
<protein>
    <submittedName>
        <fullName evidence="4">Type II secretion system protein G (GspG)</fullName>
    </submittedName>
</protein>
<evidence type="ECO:0000256" key="2">
    <source>
        <dbReference type="SAM" id="Phobius"/>
    </source>
</evidence>
<dbReference type="InterPro" id="IPR013545">
    <property type="entry name" value="T2SS_protein-GspG_C"/>
</dbReference>
<dbReference type="Proteomes" id="UP000183954">
    <property type="component" value="Unassembled WGS sequence"/>
</dbReference>
<dbReference type="STRING" id="1121420.SAMN02746098_02811"/>
<gene>
    <name evidence="4" type="ORF">SAMN02746098_02811</name>
</gene>
<evidence type="ECO:0000313" key="4">
    <source>
        <dbReference type="EMBL" id="SHI17635.1"/>
    </source>
</evidence>
<accession>A0A1M5Z054</accession>
<dbReference type="EMBL" id="FQXJ01000009">
    <property type="protein sequence ID" value="SHI17635.1"/>
    <property type="molecule type" value="Genomic_DNA"/>
</dbReference>
<keyword evidence="1" id="KW-0488">Methylation</keyword>
<dbReference type="GO" id="GO:0015628">
    <property type="term" value="P:protein secretion by the type II secretion system"/>
    <property type="evidence" value="ECO:0007669"/>
    <property type="project" value="InterPro"/>
</dbReference>
<dbReference type="Pfam" id="PF07963">
    <property type="entry name" value="N_methyl"/>
    <property type="match status" value="1"/>
</dbReference>
<feature type="domain" description="Type II secretion system protein GspG C-terminal" evidence="3">
    <location>
        <begin position="57"/>
        <end position="121"/>
    </location>
</feature>
<feature type="transmembrane region" description="Helical" evidence="2">
    <location>
        <begin position="27"/>
        <end position="51"/>
    </location>
</feature>
<reference evidence="5" key="1">
    <citation type="submission" date="2016-11" db="EMBL/GenBank/DDBJ databases">
        <authorList>
            <person name="Varghese N."/>
            <person name="Submissions S."/>
        </authorList>
    </citation>
    <scope>NUCLEOTIDE SEQUENCE [LARGE SCALE GENOMIC DNA]</scope>
    <source>
        <strain evidence="5">DSM 15449</strain>
    </source>
</reference>
<name>A0A1M5Z054_9FIRM</name>